<accession>A0ABR9FAU8</accession>
<keyword evidence="2" id="KW-1185">Reference proteome</keyword>
<gene>
    <name evidence="1" type="ORF">EI163_08375</name>
</gene>
<proteinExistence type="predicted"/>
<dbReference type="Proteomes" id="UP000754821">
    <property type="component" value="Unassembled WGS sequence"/>
</dbReference>
<protein>
    <recommendedName>
        <fullName evidence="3">N-acetyltransferase domain-containing protein</fullName>
    </recommendedName>
</protein>
<evidence type="ECO:0000313" key="2">
    <source>
        <dbReference type="Proteomes" id="UP000754821"/>
    </source>
</evidence>
<evidence type="ECO:0008006" key="3">
    <source>
        <dbReference type="Google" id="ProtNLM"/>
    </source>
</evidence>
<organism evidence="1 2">
    <name type="scientific">Halomonas citrativorans</name>
    <dbReference type="NCBI Taxonomy" id="2742612"/>
    <lineage>
        <taxon>Bacteria</taxon>
        <taxon>Pseudomonadati</taxon>
        <taxon>Pseudomonadota</taxon>
        <taxon>Gammaproteobacteria</taxon>
        <taxon>Oceanospirillales</taxon>
        <taxon>Halomonadaceae</taxon>
        <taxon>Halomonas</taxon>
    </lineage>
</organism>
<dbReference type="SUPFAM" id="SSF55729">
    <property type="entry name" value="Acyl-CoA N-acyltransferases (Nat)"/>
    <property type="match status" value="1"/>
</dbReference>
<reference evidence="1 2" key="1">
    <citation type="submission" date="2020-07" db="EMBL/GenBank/DDBJ databases">
        <title>Halophilic bacteria isolated from french cheeses.</title>
        <authorList>
            <person name="Kothe C.I."/>
            <person name="Farah-Kraiem B."/>
            <person name="Renault P."/>
            <person name="Dridi B."/>
        </authorList>
    </citation>
    <scope>NUCLEOTIDE SEQUENCE [LARGE SCALE GENOMIC DNA]</scope>
    <source>
        <strain evidence="1 2">FME16</strain>
    </source>
</reference>
<sequence length="637" mass="72012">MFGGTMPTLKVFQIYACNTVKGHGVGKKLIDSLKEYGSKENYHTISAKVASDLSANCFWDSVGFVIHRQINGSKAKKRIINIRGFSLKENDLFGDEAKEVLTPVVSSPVLARSIYALDLNLLFDIVQARKGFEDVVKLMKIGFQGAVTLCVTPEFKNELRRQSFNFKDDAILRLAEVFPELRVEEDVSALIDSLRDMIFPFRSLKRKGFHNDESDLRHLAYCIFLKVEGFVTREKALLKAYDKIKDEYGVAIVSPYELTIDEEVFNSPLNSDFRFEVSSCNSCVRNFVNSFSIPEGVLNIFFKDIKFGENEIVYEAKQDGCLFGVCVFQKPVKNLGIANACLYIDEGAPHALAAIDHFIEKALRYKAGFAYRLDFYIGKGQDVTEQTLLKKGFFKSGERFVKVIFDFFVKSENWPFFAKEFKSLCGLSFPKRMPAKKELLNTGVCFSDSEGNINTLSWFDFETIISPRFILNSTRECTLVAIRENYANGLIAGLTDQLSLLPSYEKLLLLEKAYFRSSNKSTFFPRGGIVAFYVSGQKSAQEIIGFARITYSALVTVNEALLKVDRQGVLSREELISIADRNGRLHVFTFDNFLEFDRRVPFKRAKSIGLISKSNLVSPERLGPKGLSVLVKEAFNE</sequence>
<dbReference type="EMBL" id="RRZC01000007">
    <property type="protein sequence ID" value="MBE0403574.1"/>
    <property type="molecule type" value="Genomic_DNA"/>
</dbReference>
<dbReference type="RefSeq" id="WP_192527383.1">
    <property type="nucleotide sequence ID" value="NZ_RRZC01000007.1"/>
</dbReference>
<comment type="caution">
    <text evidence="1">The sequence shown here is derived from an EMBL/GenBank/DDBJ whole genome shotgun (WGS) entry which is preliminary data.</text>
</comment>
<name>A0ABR9FAU8_9GAMM</name>
<dbReference type="InterPro" id="IPR016181">
    <property type="entry name" value="Acyl_CoA_acyltransferase"/>
</dbReference>
<evidence type="ECO:0000313" key="1">
    <source>
        <dbReference type="EMBL" id="MBE0403574.1"/>
    </source>
</evidence>